<dbReference type="EMBL" id="JAGEUA010000009">
    <property type="protein sequence ID" value="KAL0966545.1"/>
    <property type="molecule type" value="Genomic_DNA"/>
</dbReference>
<accession>A0ABD0WAD0</accession>
<dbReference type="Pfam" id="PF00048">
    <property type="entry name" value="IL8"/>
    <property type="match status" value="1"/>
</dbReference>
<dbReference type="SMART" id="SM00199">
    <property type="entry name" value="SCY"/>
    <property type="match status" value="1"/>
</dbReference>
<keyword evidence="5" id="KW-1185">Reference proteome</keyword>
<organism evidence="4 5">
    <name type="scientific">Umbra pygmaea</name>
    <name type="common">Eastern mudminnow</name>
    <dbReference type="NCBI Taxonomy" id="75934"/>
    <lineage>
        <taxon>Eukaryota</taxon>
        <taxon>Metazoa</taxon>
        <taxon>Chordata</taxon>
        <taxon>Craniata</taxon>
        <taxon>Vertebrata</taxon>
        <taxon>Euteleostomi</taxon>
        <taxon>Actinopterygii</taxon>
        <taxon>Neopterygii</taxon>
        <taxon>Teleostei</taxon>
        <taxon>Protacanthopterygii</taxon>
        <taxon>Esociformes</taxon>
        <taxon>Umbridae</taxon>
        <taxon>Umbra</taxon>
    </lineage>
</organism>
<dbReference type="Proteomes" id="UP001557470">
    <property type="component" value="Unassembled WGS sequence"/>
</dbReference>
<feature type="chain" id="PRO_5044876954" description="Chemokine interleukin-8-like domain-containing protein" evidence="2">
    <location>
        <begin position="20"/>
        <end position="102"/>
    </location>
</feature>
<keyword evidence="1" id="KW-0202">Cytokine</keyword>
<comment type="caution">
    <text evidence="4">The sequence shown here is derived from an EMBL/GenBank/DDBJ whole genome shotgun (WGS) entry which is preliminary data.</text>
</comment>
<dbReference type="GO" id="GO:0005615">
    <property type="term" value="C:extracellular space"/>
    <property type="evidence" value="ECO:0007669"/>
    <property type="project" value="UniProtKB-KW"/>
</dbReference>
<protein>
    <recommendedName>
        <fullName evidence="3">Chemokine interleukin-8-like domain-containing protein</fullName>
    </recommendedName>
</protein>
<evidence type="ECO:0000256" key="1">
    <source>
        <dbReference type="ARBA" id="ARBA00022514"/>
    </source>
</evidence>
<evidence type="ECO:0000313" key="5">
    <source>
        <dbReference type="Proteomes" id="UP001557470"/>
    </source>
</evidence>
<evidence type="ECO:0000313" key="4">
    <source>
        <dbReference type="EMBL" id="KAL0966545.1"/>
    </source>
</evidence>
<feature type="signal peptide" evidence="2">
    <location>
        <begin position="1"/>
        <end position="19"/>
    </location>
</feature>
<evidence type="ECO:0000256" key="2">
    <source>
        <dbReference type="SAM" id="SignalP"/>
    </source>
</evidence>
<feature type="domain" description="Chemokine interleukin-8-like" evidence="3">
    <location>
        <begin position="23"/>
        <end position="85"/>
    </location>
</feature>
<dbReference type="InterPro" id="IPR036048">
    <property type="entry name" value="Interleukin_8-like_sf"/>
</dbReference>
<dbReference type="InterPro" id="IPR039809">
    <property type="entry name" value="Chemokine_b/g/d"/>
</dbReference>
<name>A0ABD0WAD0_UMBPY</name>
<proteinExistence type="predicted"/>
<dbReference type="AlphaFoldDB" id="A0ABD0WAD0"/>
<evidence type="ECO:0000259" key="3">
    <source>
        <dbReference type="SMART" id="SM00199"/>
    </source>
</evidence>
<dbReference type="PANTHER" id="PTHR12015:SF186">
    <property type="entry name" value="C-C MOTIF CHEMOKINE 21-LIKE-RELATED"/>
    <property type="match status" value="1"/>
</dbReference>
<dbReference type="InterPro" id="IPR001811">
    <property type="entry name" value="Chemokine_IL8-like_dom"/>
</dbReference>
<reference evidence="4 5" key="1">
    <citation type="submission" date="2024-06" db="EMBL/GenBank/DDBJ databases">
        <authorList>
            <person name="Pan Q."/>
            <person name="Wen M."/>
            <person name="Jouanno E."/>
            <person name="Zahm M."/>
            <person name="Klopp C."/>
            <person name="Cabau C."/>
            <person name="Louis A."/>
            <person name="Berthelot C."/>
            <person name="Parey E."/>
            <person name="Roest Crollius H."/>
            <person name="Montfort J."/>
            <person name="Robinson-Rechavi M."/>
            <person name="Bouchez O."/>
            <person name="Lampietro C."/>
            <person name="Lopez Roques C."/>
            <person name="Donnadieu C."/>
            <person name="Postlethwait J."/>
            <person name="Bobe J."/>
            <person name="Verreycken H."/>
            <person name="Guiguen Y."/>
        </authorList>
    </citation>
    <scope>NUCLEOTIDE SEQUENCE [LARGE SCALE GENOMIC DNA]</scope>
    <source>
        <strain evidence="4">Up_M1</strain>
        <tissue evidence="4">Testis</tissue>
    </source>
</reference>
<dbReference type="SUPFAM" id="SSF54117">
    <property type="entry name" value="Interleukin 8-like chemokines"/>
    <property type="match status" value="1"/>
</dbReference>
<dbReference type="GO" id="GO:0005125">
    <property type="term" value="F:cytokine activity"/>
    <property type="evidence" value="ECO:0007669"/>
    <property type="project" value="UniProtKB-KW"/>
</dbReference>
<keyword evidence="2" id="KW-0732">Signal</keyword>
<dbReference type="Gene3D" id="2.40.50.40">
    <property type="match status" value="1"/>
</dbReference>
<gene>
    <name evidence="4" type="ORF">UPYG_G00296540</name>
</gene>
<sequence length="102" mass="11816">MRLKVLFFLTLTCVYLTLAQGSYEDCCLSYVQAMTRNAKRMVASYRIQETDGGCNIPAVVFTMKKGKQYCAKPNQRWVNELMLKVGIKTKKKQMRKPKRLRG</sequence>
<dbReference type="PANTHER" id="PTHR12015">
    <property type="entry name" value="SMALL INDUCIBLE CYTOKINE A"/>
    <property type="match status" value="1"/>
</dbReference>